<name>A0A1M5XPT5_9FIRM</name>
<dbReference type="PROSITE" id="PS01228">
    <property type="entry name" value="COF_1"/>
    <property type="match status" value="1"/>
</dbReference>
<dbReference type="Proteomes" id="UP000183995">
    <property type="component" value="Unassembled WGS sequence"/>
</dbReference>
<dbReference type="RefSeq" id="WP_073078230.1">
    <property type="nucleotide sequence ID" value="NZ_FQXV01000006.1"/>
</dbReference>
<gene>
    <name evidence="1" type="ORF">SAMN02745823_01932</name>
</gene>
<dbReference type="OrthoDB" id="9781413at2"/>
<evidence type="ECO:0008006" key="3">
    <source>
        <dbReference type="Google" id="ProtNLM"/>
    </source>
</evidence>
<dbReference type="InterPro" id="IPR023214">
    <property type="entry name" value="HAD_sf"/>
</dbReference>
<accession>A0A1M5XPT5</accession>
<keyword evidence="2" id="KW-1185">Reference proteome</keyword>
<dbReference type="GO" id="GO:0000287">
    <property type="term" value="F:magnesium ion binding"/>
    <property type="evidence" value="ECO:0007669"/>
    <property type="project" value="TreeGrafter"/>
</dbReference>
<organism evidence="1 2">
    <name type="scientific">Sporobacter termitidis DSM 10068</name>
    <dbReference type="NCBI Taxonomy" id="1123282"/>
    <lineage>
        <taxon>Bacteria</taxon>
        <taxon>Bacillati</taxon>
        <taxon>Bacillota</taxon>
        <taxon>Clostridia</taxon>
        <taxon>Eubacteriales</taxon>
        <taxon>Oscillospiraceae</taxon>
        <taxon>Sporobacter</taxon>
    </lineage>
</organism>
<dbReference type="GO" id="GO:0005829">
    <property type="term" value="C:cytosol"/>
    <property type="evidence" value="ECO:0007669"/>
    <property type="project" value="TreeGrafter"/>
</dbReference>
<dbReference type="STRING" id="1123282.SAMN02745823_01932"/>
<sequence length="271" mass="29241">MNDTSMSGILLVTDLDGTLVTGKGAIPERNIAAIERFTGKGGRFAFATGRSVLGCEKFAARVPTNTPSIVYNGGGIYDFGEKKLLWSEFLPRDYDRIIKDVKTAFPDVGIEIYSGGHVYYINKNKYTKEHVAFQGITATDRDLDDMPADCNKILFCGETDRLRALSAHVEAMGNAGCVYVFSGPIYYEVLPEGISKGTTLKILAGLTGIGHDKIMSIGDYYNDLELLAASALSAAPSGAPDEVKSVADVVVCPCEDGAVADFIEYLEMRFG</sequence>
<dbReference type="InterPro" id="IPR006379">
    <property type="entry name" value="HAD-SF_hydro_IIB"/>
</dbReference>
<dbReference type="Gene3D" id="3.40.50.1000">
    <property type="entry name" value="HAD superfamily/HAD-like"/>
    <property type="match status" value="1"/>
</dbReference>
<reference evidence="1 2" key="1">
    <citation type="submission" date="2016-11" db="EMBL/GenBank/DDBJ databases">
        <authorList>
            <person name="Jaros S."/>
            <person name="Januszkiewicz K."/>
            <person name="Wedrychowicz H."/>
        </authorList>
    </citation>
    <scope>NUCLEOTIDE SEQUENCE [LARGE SCALE GENOMIC DNA]</scope>
    <source>
        <strain evidence="1 2">DSM 10068</strain>
    </source>
</reference>
<dbReference type="AlphaFoldDB" id="A0A1M5XPT5"/>
<dbReference type="SFLD" id="SFLDG01140">
    <property type="entry name" value="C2.B:_Phosphomannomutase_and_P"/>
    <property type="match status" value="1"/>
</dbReference>
<dbReference type="GO" id="GO:0016791">
    <property type="term" value="F:phosphatase activity"/>
    <property type="evidence" value="ECO:0007669"/>
    <property type="project" value="TreeGrafter"/>
</dbReference>
<dbReference type="PANTHER" id="PTHR10000:SF8">
    <property type="entry name" value="HAD SUPERFAMILY HYDROLASE-LIKE, TYPE 3"/>
    <property type="match status" value="1"/>
</dbReference>
<dbReference type="Pfam" id="PF08282">
    <property type="entry name" value="Hydrolase_3"/>
    <property type="match status" value="1"/>
</dbReference>
<dbReference type="EMBL" id="FQXV01000006">
    <property type="protein sequence ID" value="SHI01831.1"/>
    <property type="molecule type" value="Genomic_DNA"/>
</dbReference>
<dbReference type="InterPro" id="IPR036412">
    <property type="entry name" value="HAD-like_sf"/>
</dbReference>
<dbReference type="SUPFAM" id="SSF56784">
    <property type="entry name" value="HAD-like"/>
    <property type="match status" value="1"/>
</dbReference>
<dbReference type="Gene3D" id="3.30.1240.10">
    <property type="match status" value="1"/>
</dbReference>
<protein>
    <recommendedName>
        <fullName evidence="3">Cof subfamily of IIB subfamily of haloacid dehalogenase superfamily/HAD-superfamily hydrolase, subfamily IIB</fullName>
    </recommendedName>
</protein>
<dbReference type="NCBIfam" id="TIGR01484">
    <property type="entry name" value="HAD-SF-IIB"/>
    <property type="match status" value="1"/>
</dbReference>
<proteinExistence type="predicted"/>
<evidence type="ECO:0000313" key="2">
    <source>
        <dbReference type="Proteomes" id="UP000183995"/>
    </source>
</evidence>
<dbReference type="PANTHER" id="PTHR10000">
    <property type="entry name" value="PHOSPHOSERINE PHOSPHATASE"/>
    <property type="match status" value="1"/>
</dbReference>
<dbReference type="SFLD" id="SFLDS00003">
    <property type="entry name" value="Haloacid_Dehalogenase"/>
    <property type="match status" value="1"/>
</dbReference>
<evidence type="ECO:0000313" key="1">
    <source>
        <dbReference type="EMBL" id="SHI01831.1"/>
    </source>
</evidence>